<dbReference type="SMART" id="SM00507">
    <property type="entry name" value="HNHc"/>
    <property type="match status" value="1"/>
</dbReference>
<dbReference type="Proteomes" id="UP000637383">
    <property type="component" value="Unassembled WGS sequence"/>
</dbReference>
<dbReference type="Pfam" id="PF00078">
    <property type="entry name" value="RVT_1"/>
    <property type="match status" value="1"/>
</dbReference>
<proteinExistence type="predicted"/>
<dbReference type="InterPro" id="IPR013597">
    <property type="entry name" value="Mat_intron_G2"/>
</dbReference>
<comment type="caution">
    <text evidence="2">The sequence shown here is derived from an EMBL/GenBank/DDBJ whole genome shotgun (WGS) entry which is preliminary data.</text>
</comment>
<feature type="domain" description="Reverse transcriptase" evidence="1">
    <location>
        <begin position="93"/>
        <end position="326"/>
    </location>
</feature>
<dbReference type="Pfam" id="PF08388">
    <property type="entry name" value="GIIM"/>
    <property type="match status" value="1"/>
</dbReference>
<dbReference type="SUPFAM" id="SSF56672">
    <property type="entry name" value="DNA/RNA polymerases"/>
    <property type="match status" value="1"/>
</dbReference>
<dbReference type="PANTHER" id="PTHR34047">
    <property type="entry name" value="NUCLEAR INTRON MATURASE 1, MITOCHONDRIAL-RELATED"/>
    <property type="match status" value="1"/>
</dbReference>
<dbReference type="NCBIfam" id="TIGR04416">
    <property type="entry name" value="group_II_RT_mat"/>
    <property type="match status" value="1"/>
</dbReference>
<dbReference type="CDD" id="cd00085">
    <property type="entry name" value="HNHc"/>
    <property type="match status" value="1"/>
</dbReference>
<dbReference type="InterPro" id="IPR030931">
    <property type="entry name" value="Group_II_RT_mat"/>
</dbReference>
<dbReference type="RefSeq" id="WP_190959176.1">
    <property type="nucleotide sequence ID" value="NZ_JACJTU010000055.1"/>
</dbReference>
<dbReference type="GO" id="GO:0003964">
    <property type="term" value="F:RNA-directed DNA polymerase activity"/>
    <property type="evidence" value="ECO:0007669"/>
    <property type="project" value="UniProtKB-KW"/>
</dbReference>
<dbReference type="InterPro" id="IPR003615">
    <property type="entry name" value="HNH_nuc"/>
</dbReference>
<organism evidence="2 3">
    <name type="scientific">Nostoc paludosum FACHB-159</name>
    <dbReference type="NCBI Taxonomy" id="2692908"/>
    <lineage>
        <taxon>Bacteria</taxon>
        <taxon>Bacillati</taxon>
        <taxon>Cyanobacteriota</taxon>
        <taxon>Cyanophyceae</taxon>
        <taxon>Nostocales</taxon>
        <taxon>Nostocaceae</taxon>
        <taxon>Nostoc</taxon>
    </lineage>
</organism>
<dbReference type="CDD" id="cd01651">
    <property type="entry name" value="RT_G2_intron"/>
    <property type="match status" value="1"/>
</dbReference>
<dbReference type="InterPro" id="IPR043502">
    <property type="entry name" value="DNA/RNA_pol_sf"/>
</dbReference>
<dbReference type="Pfam" id="PF01844">
    <property type="entry name" value="HNH"/>
    <property type="match status" value="1"/>
</dbReference>
<keyword evidence="2" id="KW-0695">RNA-directed DNA polymerase</keyword>
<dbReference type="PROSITE" id="PS50878">
    <property type="entry name" value="RT_POL"/>
    <property type="match status" value="1"/>
</dbReference>
<name>A0ABR8KGH5_9NOSO</name>
<dbReference type="InterPro" id="IPR002711">
    <property type="entry name" value="HNH"/>
</dbReference>
<dbReference type="InterPro" id="IPR025960">
    <property type="entry name" value="RVT_N"/>
</dbReference>
<dbReference type="EMBL" id="JACJTU010000055">
    <property type="protein sequence ID" value="MBD2738650.1"/>
    <property type="molecule type" value="Genomic_DNA"/>
</dbReference>
<dbReference type="EC" id="2.7.7.49" evidence="2"/>
<dbReference type="InterPro" id="IPR000477">
    <property type="entry name" value="RT_dom"/>
</dbReference>
<protein>
    <submittedName>
        <fullName evidence="2">Group II intron reverse transcriptase/maturase</fullName>
        <ecNumber evidence="2">2.7.7.49</ecNumber>
    </submittedName>
</protein>
<gene>
    <name evidence="2" type="primary">ltrA</name>
    <name evidence="2" type="ORF">H6H03_33050</name>
</gene>
<keyword evidence="3" id="KW-1185">Reference proteome</keyword>
<dbReference type="Pfam" id="PF13655">
    <property type="entry name" value="RVT_N"/>
    <property type="match status" value="1"/>
</dbReference>
<sequence length="557" mass="64323">MQATVNRTKGQTDWNCVNWRKANRIVRNLRQRIFRAKTEGKLKKVRSLQKLMLRSYSNRLVSVRKVTQYNRGRNTPGIDKVVVKTATARGQLVDKLTDYSPWKSSPARRIYIPKANGKKRPLGIPVIQDRTIQAMVKNALEPEWEAIFERSSYGFRPGRSPHDAIESIYNLARPNKRKKWVVDADIQGCFDNISHNFLLELLTGFPARELIKQWLLAGYMEAGSWHPTDAGTPQGSVVSPLLANIALHGMESALGVKYNKDGELRASRALVRFADDFVVFCETLEDAKTVLQILNNWMQARGLTLSQEKTKISHLTEGFDFLGFNIRHYKDQTTKTGWKLLIKPSKKSVLNIRSKLRSEWLNCKGKSTDAVIKKLNPIIRGQANYFRIGVSSKIFNSLDHWLYEKQKMYAKRTHRNKSDSWCKAKYWGYLNLDRPFDRWVFGNKQTGAYMLKFTYFKIKRHILVKGKSSPDDPKLRDYWIKRQEAKTKSELIKSRQKIAQRQQYVCPVCGESLLNDEELHLHHKKPKSQGGGDNYGNLQLVHLYCHQQIHSGTICSL</sequence>
<evidence type="ECO:0000259" key="1">
    <source>
        <dbReference type="PROSITE" id="PS50878"/>
    </source>
</evidence>
<keyword evidence="2" id="KW-0548">Nucleotidyltransferase</keyword>
<reference evidence="2 3" key="1">
    <citation type="journal article" date="2020" name="ISME J.">
        <title>Comparative genomics reveals insights into cyanobacterial evolution and habitat adaptation.</title>
        <authorList>
            <person name="Chen M.Y."/>
            <person name="Teng W.K."/>
            <person name="Zhao L."/>
            <person name="Hu C.X."/>
            <person name="Zhou Y.K."/>
            <person name="Han B.P."/>
            <person name="Song L.R."/>
            <person name="Shu W.S."/>
        </authorList>
    </citation>
    <scope>NUCLEOTIDE SEQUENCE [LARGE SCALE GENOMIC DNA]</scope>
    <source>
        <strain evidence="2 3">FACHB-159</strain>
    </source>
</reference>
<evidence type="ECO:0000313" key="2">
    <source>
        <dbReference type="EMBL" id="MBD2738650.1"/>
    </source>
</evidence>
<keyword evidence="2" id="KW-0808">Transferase</keyword>
<dbReference type="InterPro" id="IPR051083">
    <property type="entry name" value="GrpII_Intron_Splice-Mob/Def"/>
</dbReference>
<accession>A0ABR8KGH5</accession>
<evidence type="ECO:0000313" key="3">
    <source>
        <dbReference type="Proteomes" id="UP000637383"/>
    </source>
</evidence>
<dbReference type="Gene3D" id="1.10.30.50">
    <property type="match status" value="1"/>
</dbReference>
<dbReference type="PANTHER" id="PTHR34047:SF10">
    <property type="entry name" value="GROUP II INTRON-ASSOCIATED OPEN READING FRAME"/>
    <property type="match status" value="1"/>
</dbReference>